<name>D2VRN5_NAEGR</name>
<evidence type="ECO:0000313" key="1">
    <source>
        <dbReference type="EMBL" id="EFC40424.1"/>
    </source>
</evidence>
<dbReference type="AlphaFoldDB" id="D2VRN5"/>
<dbReference type="OMA" id="IHANYEY"/>
<dbReference type="Proteomes" id="UP000006671">
    <property type="component" value="Unassembled WGS sequence"/>
</dbReference>
<reference evidence="1 2" key="1">
    <citation type="journal article" date="2010" name="Cell">
        <title>The genome of Naegleria gruberi illuminates early eukaryotic versatility.</title>
        <authorList>
            <person name="Fritz-Laylin L.K."/>
            <person name="Prochnik S.E."/>
            <person name="Ginger M.L."/>
            <person name="Dacks J.B."/>
            <person name="Carpenter M.L."/>
            <person name="Field M.C."/>
            <person name="Kuo A."/>
            <person name="Paredez A."/>
            <person name="Chapman J."/>
            <person name="Pham J."/>
            <person name="Shu S."/>
            <person name="Neupane R."/>
            <person name="Cipriano M."/>
            <person name="Mancuso J."/>
            <person name="Tu H."/>
            <person name="Salamov A."/>
            <person name="Lindquist E."/>
            <person name="Shapiro H."/>
            <person name="Lucas S."/>
            <person name="Grigoriev I.V."/>
            <person name="Cande W.Z."/>
            <person name="Fulton C."/>
            <person name="Rokhsar D.S."/>
            <person name="Dawson S.C."/>
        </authorList>
    </citation>
    <scope>NUCLEOTIDE SEQUENCE [LARGE SCALE GENOMIC DNA]</scope>
    <source>
        <strain evidence="1 2">NEG-M</strain>
    </source>
</reference>
<sequence>MSDHESLFRLLGKLENVQYLKGIKQIYNHELIEKIIACLPKLRDCEEYFYMGRAKIAGLCPEYEIVDISGILWMTDEEIENLNVKRFKIGLVGECTGHKDRFSQVFKKFHYLEEIRMESMYSPFVLWSLIKEEREFRIEYNKKLSMTEKQDNGGDYYPETIHIKINDEVNIDPEFQFNSHFPLSVETSRKEQLQELAPYCEKIDYYGSIKDLLLLLKNEGNIKQLKELDLSKNNHNWITPRNTIQSTVIVGDEKLSNLTMELFRKVIVQLMNRLKSLQIVKLSLPFTILVLFGKDLKPNMSHYNLEKHAILDWIPLNYYASVENYGETIPKLILKKRTSSPQYKEPTEYETIDFSILNPPKVQVKPIGDISNDYQPTGFGLLDDVW</sequence>
<dbReference type="RefSeq" id="XP_002673168.1">
    <property type="nucleotide sequence ID" value="XM_002673122.1"/>
</dbReference>
<protein>
    <submittedName>
        <fullName evidence="1">Predicted protein</fullName>
    </submittedName>
</protein>
<organism evidence="2">
    <name type="scientific">Naegleria gruberi</name>
    <name type="common">Amoeba</name>
    <dbReference type="NCBI Taxonomy" id="5762"/>
    <lineage>
        <taxon>Eukaryota</taxon>
        <taxon>Discoba</taxon>
        <taxon>Heterolobosea</taxon>
        <taxon>Tetramitia</taxon>
        <taxon>Eutetramitia</taxon>
        <taxon>Vahlkampfiidae</taxon>
        <taxon>Naegleria</taxon>
    </lineage>
</organism>
<accession>D2VRN5</accession>
<gene>
    <name evidence="1" type="ORF">NAEGRDRAFT_71648</name>
</gene>
<keyword evidence="2" id="KW-1185">Reference proteome</keyword>
<dbReference type="EMBL" id="GG738892">
    <property type="protein sequence ID" value="EFC40424.1"/>
    <property type="molecule type" value="Genomic_DNA"/>
</dbReference>
<dbReference type="GeneID" id="8854863"/>
<dbReference type="InParanoid" id="D2VRN5"/>
<evidence type="ECO:0000313" key="2">
    <source>
        <dbReference type="Proteomes" id="UP000006671"/>
    </source>
</evidence>
<dbReference type="KEGG" id="ngr:NAEGRDRAFT_71648"/>
<proteinExistence type="predicted"/>
<dbReference type="VEuPathDB" id="AmoebaDB:NAEGRDRAFT_71648"/>